<reference evidence="1 2" key="1">
    <citation type="journal article" date="2024" name="BMC Biol.">
        <title>Comparative genomics of Ascetosporea gives new insight into the evolutionary basis for animal parasitism in Rhizaria.</title>
        <authorList>
            <person name="Hiltunen Thoren M."/>
            <person name="Onut-Brannstrom I."/>
            <person name="Alfjorden A."/>
            <person name="Peckova H."/>
            <person name="Swords F."/>
            <person name="Hooper C."/>
            <person name="Holzer A.S."/>
            <person name="Bass D."/>
            <person name="Burki F."/>
        </authorList>
    </citation>
    <scope>NUCLEOTIDE SEQUENCE [LARGE SCALE GENOMIC DNA]</scope>
    <source>
        <strain evidence="1">20-A016</strain>
    </source>
</reference>
<organism evidence="1 2">
    <name type="scientific">Bonamia ostreae</name>
    <dbReference type="NCBI Taxonomy" id="126728"/>
    <lineage>
        <taxon>Eukaryota</taxon>
        <taxon>Sar</taxon>
        <taxon>Rhizaria</taxon>
        <taxon>Endomyxa</taxon>
        <taxon>Ascetosporea</taxon>
        <taxon>Haplosporida</taxon>
        <taxon>Bonamia</taxon>
    </lineage>
</organism>
<comment type="caution">
    <text evidence="1">The sequence shown here is derived from an EMBL/GenBank/DDBJ whole genome shotgun (WGS) entry which is preliminary data.</text>
</comment>
<evidence type="ECO:0000313" key="1">
    <source>
        <dbReference type="EMBL" id="MES1921715.1"/>
    </source>
</evidence>
<evidence type="ECO:0000313" key="2">
    <source>
        <dbReference type="Proteomes" id="UP001439008"/>
    </source>
</evidence>
<name>A0ABV2APW7_9EUKA</name>
<accession>A0ABV2APW7</accession>
<keyword evidence="2" id="KW-1185">Reference proteome</keyword>
<proteinExistence type="predicted"/>
<dbReference type="Proteomes" id="UP001439008">
    <property type="component" value="Unassembled WGS sequence"/>
</dbReference>
<protein>
    <submittedName>
        <fullName evidence="1">Uncharacterized protein</fullName>
    </submittedName>
</protein>
<gene>
    <name evidence="1" type="ORF">MHBO_003246</name>
</gene>
<sequence length="96" mass="11451">MVEVKNCLQESQKNFSSHPQFITEIRAQHKDPKPFLKDLFRYLKRIFFIEKQTVPLKRVLKFVARIATFPTTDHNGRNWVDVYSSGLILFKNLHFN</sequence>
<dbReference type="EMBL" id="JBDODL010001673">
    <property type="protein sequence ID" value="MES1921715.1"/>
    <property type="molecule type" value="Genomic_DNA"/>
</dbReference>